<evidence type="ECO:0000313" key="6">
    <source>
        <dbReference type="EMBL" id="KAG2606269.1"/>
    </source>
</evidence>
<sequence length="345" mass="38306">MKLGLGPWIGFTRTLGSSGPTHTRDSLSTPPQRGRELCRRRRLARRAACRLPAVTPPLPTRSAGWAAPSVQDPPSPLRGGSVVLVSSDLLRRRRSSPSRIQIMDVPYVQGEAQSDSGRKWKRTPQPTSTPLVEGVELNTNASEVEQIQTSNALQPNGDSEHVGDGENHDSGDGWEDEDYGNGWEDEEMDEENRPGCVEGRIEPGMVSRFLHGEENRQFRSKVWNEFSKIRVAGIVTKGQCNHCSAEITAKRGAGTSAMITHLKRCKVRKSVTNMACQLRSAVMSPEGVSLDNWKFSQEVSRNELSQMISLHGLPLSIVDYEGFRRFVSSLNPVFRMISRRTISVE</sequence>
<dbReference type="GO" id="GO:1990837">
    <property type="term" value="F:sequence-specific double-stranded DNA binding"/>
    <property type="evidence" value="ECO:0007669"/>
    <property type="project" value="TreeGrafter"/>
</dbReference>
<proteinExistence type="predicted"/>
<keyword evidence="2" id="KW-0863">Zinc-finger</keyword>
<keyword evidence="7" id="KW-1185">Reference proteome</keyword>
<dbReference type="AlphaFoldDB" id="A0A8T0TE09"/>
<feature type="region of interest" description="Disordered" evidence="4">
    <location>
        <begin position="109"/>
        <end position="134"/>
    </location>
</feature>
<name>A0A8T0TE09_PANVG</name>
<dbReference type="PANTHER" id="PTHR34396">
    <property type="entry name" value="OS03G0264950 PROTEIN-RELATED"/>
    <property type="match status" value="1"/>
</dbReference>
<dbReference type="EMBL" id="CM029044">
    <property type="protein sequence ID" value="KAG2606268.1"/>
    <property type="molecule type" value="Genomic_DNA"/>
</dbReference>
<feature type="region of interest" description="Disordered" evidence="4">
    <location>
        <begin position="14"/>
        <end position="36"/>
    </location>
</feature>
<accession>A0A8T0TE09</accession>
<protein>
    <recommendedName>
        <fullName evidence="5">BED-type domain-containing protein</fullName>
    </recommendedName>
</protein>
<dbReference type="GO" id="GO:0006357">
    <property type="term" value="P:regulation of transcription by RNA polymerase II"/>
    <property type="evidence" value="ECO:0007669"/>
    <property type="project" value="TreeGrafter"/>
</dbReference>
<feature type="domain" description="BED-type" evidence="5">
    <location>
        <begin position="220"/>
        <end position="265"/>
    </location>
</feature>
<dbReference type="SUPFAM" id="SSF57667">
    <property type="entry name" value="beta-beta-alpha zinc fingers"/>
    <property type="match status" value="1"/>
</dbReference>
<dbReference type="SMART" id="SM00614">
    <property type="entry name" value="ZnF_BED"/>
    <property type="match status" value="1"/>
</dbReference>
<dbReference type="PANTHER" id="PTHR34396:SF27">
    <property type="entry name" value="OS08G0208700 PROTEIN"/>
    <property type="match status" value="1"/>
</dbReference>
<dbReference type="Proteomes" id="UP000823388">
    <property type="component" value="Chromosome 4N"/>
</dbReference>
<gene>
    <name evidence="6" type="ORF">PVAP13_4NG229533</name>
</gene>
<comment type="caution">
    <text evidence="6">The sequence shown here is derived from an EMBL/GenBank/DDBJ whole genome shotgun (WGS) entry which is preliminary data.</text>
</comment>
<feature type="compositionally biased region" description="Acidic residues" evidence="4">
    <location>
        <begin position="172"/>
        <end position="190"/>
    </location>
</feature>
<evidence type="ECO:0000256" key="1">
    <source>
        <dbReference type="ARBA" id="ARBA00022723"/>
    </source>
</evidence>
<dbReference type="EMBL" id="CM029044">
    <property type="protein sequence ID" value="KAG2606269.1"/>
    <property type="molecule type" value="Genomic_DNA"/>
</dbReference>
<evidence type="ECO:0000313" key="7">
    <source>
        <dbReference type="Proteomes" id="UP000823388"/>
    </source>
</evidence>
<dbReference type="InterPro" id="IPR036236">
    <property type="entry name" value="Znf_C2H2_sf"/>
</dbReference>
<evidence type="ECO:0000259" key="5">
    <source>
        <dbReference type="Pfam" id="PF02892"/>
    </source>
</evidence>
<feature type="compositionally biased region" description="Polar residues" evidence="4">
    <location>
        <begin position="14"/>
        <end position="31"/>
    </location>
</feature>
<dbReference type="Pfam" id="PF02892">
    <property type="entry name" value="zf-BED"/>
    <property type="match status" value="1"/>
</dbReference>
<keyword evidence="3" id="KW-0862">Zinc</keyword>
<dbReference type="InterPro" id="IPR053031">
    <property type="entry name" value="Cuticle_assoc_protein"/>
</dbReference>
<feature type="compositionally biased region" description="Basic and acidic residues" evidence="4">
    <location>
        <begin position="158"/>
        <end position="171"/>
    </location>
</feature>
<evidence type="ECO:0000256" key="4">
    <source>
        <dbReference type="SAM" id="MobiDB-lite"/>
    </source>
</evidence>
<dbReference type="GO" id="GO:0005634">
    <property type="term" value="C:nucleus"/>
    <property type="evidence" value="ECO:0007669"/>
    <property type="project" value="TreeGrafter"/>
</dbReference>
<reference evidence="6" key="1">
    <citation type="submission" date="2020-05" db="EMBL/GenBank/DDBJ databases">
        <title>WGS assembly of Panicum virgatum.</title>
        <authorList>
            <person name="Lovell J.T."/>
            <person name="Jenkins J."/>
            <person name="Shu S."/>
            <person name="Juenger T.E."/>
            <person name="Schmutz J."/>
        </authorList>
    </citation>
    <scope>NUCLEOTIDE SEQUENCE</scope>
    <source>
        <strain evidence="6">AP13</strain>
    </source>
</reference>
<dbReference type="OrthoDB" id="696392at2759"/>
<evidence type="ECO:0000256" key="2">
    <source>
        <dbReference type="ARBA" id="ARBA00022771"/>
    </source>
</evidence>
<feature type="region of interest" description="Disordered" evidence="4">
    <location>
        <begin position="60"/>
        <end position="79"/>
    </location>
</feature>
<keyword evidence="1" id="KW-0479">Metal-binding</keyword>
<organism evidence="6 7">
    <name type="scientific">Panicum virgatum</name>
    <name type="common">Blackwell switchgrass</name>
    <dbReference type="NCBI Taxonomy" id="38727"/>
    <lineage>
        <taxon>Eukaryota</taxon>
        <taxon>Viridiplantae</taxon>
        <taxon>Streptophyta</taxon>
        <taxon>Embryophyta</taxon>
        <taxon>Tracheophyta</taxon>
        <taxon>Spermatophyta</taxon>
        <taxon>Magnoliopsida</taxon>
        <taxon>Liliopsida</taxon>
        <taxon>Poales</taxon>
        <taxon>Poaceae</taxon>
        <taxon>PACMAD clade</taxon>
        <taxon>Panicoideae</taxon>
        <taxon>Panicodae</taxon>
        <taxon>Paniceae</taxon>
        <taxon>Panicinae</taxon>
        <taxon>Panicum</taxon>
        <taxon>Panicum sect. Hiantes</taxon>
    </lineage>
</organism>
<dbReference type="InterPro" id="IPR003656">
    <property type="entry name" value="Znf_BED"/>
</dbReference>
<evidence type="ECO:0000256" key="3">
    <source>
        <dbReference type="ARBA" id="ARBA00022833"/>
    </source>
</evidence>
<dbReference type="GO" id="GO:0008270">
    <property type="term" value="F:zinc ion binding"/>
    <property type="evidence" value="ECO:0007669"/>
    <property type="project" value="UniProtKB-KW"/>
</dbReference>
<feature type="region of interest" description="Disordered" evidence="4">
    <location>
        <begin position="150"/>
        <end position="198"/>
    </location>
</feature>